<keyword evidence="3" id="KW-1185">Reference proteome</keyword>
<evidence type="ECO:0000256" key="1">
    <source>
        <dbReference type="SAM" id="MobiDB-lite"/>
    </source>
</evidence>
<comment type="caution">
    <text evidence="2">The sequence shown here is derived from an EMBL/GenBank/DDBJ whole genome shotgun (WGS) entry which is preliminary data.</text>
</comment>
<feature type="compositionally biased region" description="Acidic residues" evidence="1">
    <location>
        <begin position="92"/>
        <end position="103"/>
    </location>
</feature>
<reference evidence="2 3" key="1">
    <citation type="submission" date="2021-04" db="EMBL/GenBank/DDBJ databases">
        <authorList>
            <person name="De Guttry C."/>
            <person name="Zahm M."/>
            <person name="Klopp C."/>
            <person name="Cabau C."/>
            <person name="Louis A."/>
            <person name="Berthelot C."/>
            <person name="Parey E."/>
            <person name="Roest Crollius H."/>
            <person name="Montfort J."/>
            <person name="Robinson-Rechavi M."/>
            <person name="Bucao C."/>
            <person name="Bouchez O."/>
            <person name="Gislard M."/>
            <person name="Lluch J."/>
            <person name="Milhes M."/>
            <person name="Lampietro C."/>
            <person name="Lopez Roques C."/>
            <person name="Donnadieu C."/>
            <person name="Braasch I."/>
            <person name="Desvignes T."/>
            <person name="Postlethwait J."/>
            <person name="Bobe J."/>
            <person name="Wedekind C."/>
            <person name="Guiguen Y."/>
        </authorList>
    </citation>
    <scope>NUCLEOTIDE SEQUENCE [LARGE SCALE GENOMIC DNA]</scope>
    <source>
        <strain evidence="2">Cs_M1</strain>
        <tissue evidence="2">Blood</tissue>
    </source>
</reference>
<evidence type="ECO:0000313" key="3">
    <source>
        <dbReference type="Proteomes" id="UP001356427"/>
    </source>
</evidence>
<feature type="compositionally biased region" description="Basic and acidic residues" evidence="1">
    <location>
        <begin position="104"/>
        <end position="114"/>
    </location>
</feature>
<protein>
    <submittedName>
        <fullName evidence="2">Uncharacterized protein</fullName>
    </submittedName>
</protein>
<accession>A0AAN8L4Q3</accession>
<name>A0AAN8L4Q3_9TELE</name>
<organism evidence="2 3">
    <name type="scientific">Coregonus suidteri</name>
    <dbReference type="NCBI Taxonomy" id="861788"/>
    <lineage>
        <taxon>Eukaryota</taxon>
        <taxon>Metazoa</taxon>
        <taxon>Chordata</taxon>
        <taxon>Craniata</taxon>
        <taxon>Vertebrata</taxon>
        <taxon>Euteleostomi</taxon>
        <taxon>Actinopterygii</taxon>
        <taxon>Neopterygii</taxon>
        <taxon>Teleostei</taxon>
        <taxon>Protacanthopterygii</taxon>
        <taxon>Salmoniformes</taxon>
        <taxon>Salmonidae</taxon>
        <taxon>Coregoninae</taxon>
        <taxon>Coregonus</taxon>
    </lineage>
</organism>
<feature type="region of interest" description="Disordered" evidence="1">
    <location>
        <begin position="90"/>
        <end position="114"/>
    </location>
</feature>
<feature type="compositionally biased region" description="Basic and acidic residues" evidence="1">
    <location>
        <begin position="369"/>
        <end position="390"/>
    </location>
</feature>
<gene>
    <name evidence="2" type="ORF">J4Q44_G00294180</name>
</gene>
<dbReference type="AlphaFoldDB" id="A0AAN8L4Q3"/>
<feature type="compositionally biased region" description="Polar residues" evidence="1">
    <location>
        <begin position="403"/>
        <end position="419"/>
    </location>
</feature>
<dbReference type="Proteomes" id="UP001356427">
    <property type="component" value="Unassembled WGS sequence"/>
</dbReference>
<feature type="region of interest" description="Disordered" evidence="1">
    <location>
        <begin position="284"/>
        <end position="419"/>
    </location>
</feature>
<sequence>MSSLSYSPPAKEEEVCWTEKEALVKEEEEEEDVTIQKQVEGEAVTVKEEEKEVTVKEEEDAFRVKEEEDVTVKEEDAFRVKEEEDAFRVKEEEDDTVKEEEEDAFRVKEEEDDTVKAEEDAVFGMKEEEEDLTVTVKEEEDVFGVKEEGEITVTLEEEEEEQKTGDLINTSKYSVFMEGFRKTCEGPNPNDKLKENCDAKFKRVQQFVMYMAKDEIYPSTLAFLKNHDKMRRWVQTLHKNKDIATVTNYTLTIGAFLQYAEETPPPGCRLTRNQWRGINRVMKGAASPGEGQECTPERRRGKFGQLHAPRHPDGRQLRSVPSQRNQCPPRGGVESGRYHGPLREPSLTSRYHGRLREPRSAQRTIPHLQAREDDSLSERSTTPEETKVQHQESATSAGGRGGTDSQTTSSKRSYSLTTR</sequence>
<proteinExistence type="predicted"/>
<evidence type="ECO:0000313" key="2">
    <source>
        <dbReference type="EMBL" id="KAK6301320.1"/>
    </source>
</evidence>
<dbReference type="EMBL" id="JAGTTL010000027">
    <property type="protein sequence ID" value="KAK6301320.1"/>
    <property type="molecule type" value="Genomic_DNA"/>
</dbReference>